<gene>
    <name evidence="1" type="ORF">AMTR_s00068p00204290</name>
</gene>
<dbReference type="OMA" id="ANPKPSC"/>
<dbReference type="AlphaFoldDB" id="U5DEC1"/>
<protein>
    <submittedName>
        <fullName evidence="1">Uncharacterized protein</fullName>
    </submittedName>
</protein>
<name>U5DEC1_AMBTC</name>
<evidence type="ECO:0000313" key="2">
    <source>
        <dbReference type="Proteomes" id="UP000017836"/>
    </source>
</evidence>
<evidence type="ECO:0000313" key="1">
    <source>
        <dbReference type="EMBL" id="ERN20545.1"/>
    </source>
</evidence>
<dbReference type="EMBL" id="KI392059">
    <property type="protein sequence ID" value="ERN20545.1"/>
    <property type="molecule type" value="Genomic_DNA"/>
</dbReference>
<dbReference type="PANTHER" id="PTHR37227">
    <property type="entry name" value="OS01G0219000 PROTEIN"/>
    <property type="match status" value="1"/>
</dbReference>
<dbReference type="HOGENOM" id="CLU_2149238_0_0_1"/>
<sequence>MDDVITDFPPSSMLDFEDLNAFSPPPPPLPRPFILWSNTDPSDLNFHPKTLIVANPKPSCFFLHHVTCKTLIGTLVLPKIPVSEKTLEPSRSDNSCNIFKLDSSPEILPSCF</sequence>
<proteinExistence type="predicted"/>
<accession>U5DEC1</accession>
<dbReference type="PANTHER" id="PTHR37227:SF2">
    <property type="entry name" value="OS01G0219000 PROTEIN"/>
    <property type="match status" value="1"/>
</dbReference>
<dbReference type="Proteomes" id="UP000017836">
    <property type="component" value="Unassembled WGS sequence"/>
</dbReference>
<dbReference type="Gramene" id="ERN20545">
    <property type="protein sequence ID" value="ERN20545"/>
    <property type="gene ID" value="AMTR_s00068p00204290"/>
</dbReference>
<reference evidence="2" key="1">
    <citation type="journal article" date="2013" name="Science">
        <title>The Amborella genome and the evolution of flowering plants.</title>
        <authorList>
            <consortium name="Amborella Genome Project"/>
        </authorList>
    </citation>
    <scope>NUCLEOTIDE SEQUENCE [LARGE SCALE GENOMIC DNA]</scope>
</reference>
<keyword evidence="2" id="KW-1185">Reference proteome</keyword>
<organism evidence="1 2">
    <name type="scientific">Amborella trichopoda</name>
    <dbReference type="NCBI Taxonomy" id="13333"/>
    <lineage>
        <taxon>Eukaryota</taxon>
        <taxon>Viridiplantae</taxon>
        <taxon>Streptophyta</taxon>
        <taxon>Embryophyta</taxon>
        <taxon>Tracheophyta</taxon>
        <taxon>Spermatophyta</taxon>
        <taxon>Magnoliopsida</taxon>
        <taxon>Amborellales</taxon>
        <taxon>Amborellaceae</taxon>
        <taxon>Amborella</taxon>
    </lineage>
</organism>